<feature type="domain" description="MAGE" evidence="1">
    <location>
        <begin position="62"/>
        <end position="152"/>
    </location>
</feature>
<dbReference type="Gene3D" id="1.10.10.1200">
    <property type="entry name" value="MAGE homology domain, winged helix WH1 motif"/>
    <property type="match status" value="1"/>
</dbReference>
<accession>A0A6B0SDT2</accession>
<name>A0A6B0SDT2_9CETA</name>
<reference evidence="2" key="1">
    <citation type="submission" date="2019-10" db="EMBL/GenBank/DDBJ databases">
        <title>The sequence and de novo assembly of the wild yak genome.</title>
        <authorList>
            <person name="Liu Y."/>
        </authorList>
    </citation>
    <scope>NUCLEOTIDE SEQUENCE [LARGE SCALE GENOMIC DNA]</scope>
    <source>
        <strain evidence="2">WY2019</strain>
    </source>
</reference>
<dbReference type="Proteomes" id="UP000322234">
    <property type="component" value="Unassembled WGS sequence"/>
</dbReference>
<gene>
    <name evidence="2" type="ORF">E5288_WYG020456</name>
</gene>
<organism evidence="2 3">
    <name type="scientific">Bos mutus</name>
    <name type="common">wild yak</name>
    <dbReference type="NCBI Taxonomy" id="72004"/>
    <lineage>
        <taxon>Eukaryota</taxon>
        <taxon>Metazoa</taxon>
        <taxon>Chordata</taxon>
        <taxon>Craniata</taxon>
        <taxon>Vertebrata</taxon>
        <taxon>Euteleostomi</taxon>
        <taxon>Mammalia</taxon>
        <taxon>Eutheria</taxon>
        <taxon>Laurasiatheria</taxon>
        <taxon>Artiodactyla</taxon>
        <taxon>Ruminantia</taxon>
        <taxon>Pecora</taxon>
        <taxon>Bovidae</taxon>
        <taxon>Bovinae</taxon>
        <taxon>Bos</taxon>
    </lineage>
</organism>
<dbReference type="GO" id="GO:0000122">
    <property type="term" value="P:negative regulation of transcription by RNA polymerase II"/>
    <property type="evidence" value="ECO:0007669"/>
    <property type="project" value="TreeGrafter"/>
</dbReference>
<dbReference type="EMBL" id="VBQZ03000221">
    <property type="protein sequence ID" value="MXQ98176.1"/>
    <property type="molecule type" value="Genomic_DNA"/>
</dbReference>
<dbReference type="InterPro" id="IPR041898">
    <property type="entry name" value="MAGE_WH1"/>
</dbReference>
<sequence length="152" mass="16793">MLKPPSPLTSSPQGAFLSPVPWLPLHGANPKMRPPAAKTRWGRENPVGRCHVHAPRPTALLVVELMHFLLLKCHSKAPTTKEEILNMVLREDGHHFPEALRQASECLQLVFGVDVREVDHTKHTYMLVSDGHSMPKAGLLVVLLGVTLLEGN</sequence>
<evidence type="ECO:0000313" key="3">
    <source>
        <dbReference type="Proteomes" id="UP000322234"/>
    </source>
</evidence>
<dbReference type="GO" id="GO:0005634">
    <property type="term" value="C:nucleus"/>
    <property type="evidence" value="ECO:0007669"/>
    <property type="project" value="TreeGrafter"/>
</dbReference>
<protein>
    <recommendedName>
        <fullName evidence="1">MAGE domain-containing protein</fullName>
    </recommendedName>
</protein>
<comment type="caution">
    <text evidence="2">The sequence shown here is derived from an EMBL/GenBank/DDBJ whole genome shotgun (WGS) entry which is preliminary data.</text>
</comment>
<evidence type="ECO:0000313" key="2">
    <source>
        <dbReference type="EMBL" id="MXQ98176.1"/>
    </source>
</evidence>
<dbReference type="PANTHER" id="PTHR11736:SF81">
    <property type="entry name" value="MAGE DOMAIN-CONTAINING PROTEIN"/>
    <property type="match status" value="1"/>
</dbReference>
<dbReference type="InterPro" id="IPR002190">
    <property type="entry name" value="MHD_dom"/>
</dbReference>
<proteinExistence type="predicted"/>
<evidence type="ECO:0000259" key="1">
    <source>
        <dbReference type="PROSITE" id="PS50838"/>
    </source>
</evidence>
<dbReference type="AlphaFoldDB" id="A0A6B0SDT2"/>
<dbReference type="PANTHER" id="PTHR11736">
    <property type="entry name" value="MELANOMA-ASSOCIATED ANTIGEN MAGE ANTIGEN"/>
    <property type="match status" value="1"/>
</dbReference>
<keyword evidence="3" id="KW-1185">Reference proteome</keyword>
<dbReference type="InterPro" id="IPR037445">
    <property type="entry name" value="MAGE"/>
</dbReference>
<dbReference type="PROSITE" id="PS50838">
    <property type="entry name" value="MAGE"/>
    <property type="match status" value="1"/>
</dbReference>
<dbReference type="SMART" id="SM01373">
    <property type="entry name" value="MAGE"/>
    <property type="match status" value="1"/>
</dbReference>